<dbReference type="PROSITE" id="PS00678">
    <property type="entry name" value="WD_REPEATS_1"/>
    <property type="match status" value="1"/>
</dbReference>
<accession>A0A7I4FK34</accession>
<dbReference type="SUPFAM" id="SSF50978">
    <property type="entry name" value="WD40 repeat-like"/>
    <property type="match status" value="1"/>
</dbReference>
<dbReference type="Gene3D" id="1.20.940.10">
    <property type="entry name" value="Functional domain of the splicing factor Prp18"/>
    <property type="match status" value="1"/>
</dbReference>
<dbReference type="InterPro" id="IPR001680">
    <property type="entry name" value="WD40_rpt"/>
</dbReference>
<keyword evidence="13" id="KW-1185">Reference proteome</keyword>
<feature type="region of interest" description="Disordered" evidence="10">
    <location>
        <begin position="568"/>
        <end position="596"/>
    </location>
</feature>
<feature type="compositionally biased region" description="Polar residues" evidence="10">
    <location>
        <begin position="893"/>
        <end position="903"/>
    </location>
</feature>
<dbReference type="PRINTS" id="PR01217">
    <property type="entry name" value="PRICHEXTENSN"/>
</dbReference>
<dbReference type="GO" id="GO:0090110">
    <property type="term" value="P:COPII-coated vesicle cargo loading"/>
    <property type="evidence" value="ECO:0000318"/>
    <property type="project" value="GO_Central"/>
</dbReference>
<dbReference type="PROSITE" id="PS50294">
    <property type="entry name" value="WD_REPEATS_REGION"/>
    <property type="match status" value="2"/>
</dbReference>
<organism evidence="12 13">
    <name type="scientific">Physcomitrium patens</name>
    <name type="common">Spreading-leaved earth moss</name>
    <name type="synonym">Physcomitrella patens</name>
    <dbReference type="NCBI Taxonomy" id="3218"/>
    <lineage>
        <taxon>Eukaryota</taxon>
        <taxon>Viridiplantae</taxon>
        <taxon>Streptophyta</taxon>
        <taxon>Embryophyta</taxon>
        <taxon>Bryophyta</taxon>
        <taxon>Bryophytina</taxon>
        <taxon>Bryopsida</taxon>
        <taxon>Funariidae</taxon>
        <taxon>Funariales</taxon>
        <taxon>Funariaceae</taxon>
        <taxon>Physcomitrium</taxon>
    </lineage>
</organism>
<evidence type="ECO:0000256" key="3">
    <source>
        <dbReference type="ARBA" id="ARBA00022448"/>
    </source>
</evidence>
<reference evidence="12" key="3">
    <citation type="submission" date="2020-12" db="UniProtKB">
        <authorList>
            <consortium name="EnsemblPlants"/>
        </authorList>
    </citation>
    <scope>IDENTIFICATION</scope>
</reference>
<dbReference type="InterPro" id="IPR036322">
    <property type="entry name" value="WD40_repeat_dom_sf"/>
</dbReference>
<dbReference type="KEGG" id="ppp:112276713"/>
<dbReference type="Gramene" id="Pp3c2_17710V3.3">
    <property type="protein sequence ID" value="Pp3c2_17710V3.3"/>
    <property type="gene ID" value="Pp3c2_17710"/>
</dbReference>
<keyword evidence="4 9" id="KW-0853">WD repeat</keyword>
<dbReference type="GeneID" id="112276713"/>
<proteinExistence type="inferred from homology"/>
<dbReference type="GO" id="GO:0030127">
    <property type="term" value="C:COPII vesicle coat"/>
    <property type="evidence" value="ECO:0000318"/>
    <property type="project" value="GO_Central"/>
</dbReference>
<evidence type="ECO:0000256" key="7">
    <source>
        <dbReference type="ARBA" id="ARBA00022892"/>
    </source>
</evidence>
<evidence type="ECO:0000256" key="1">
    <source>
        <dbReference type="ARBA" id="ARBA00004240"/>
    </source>
</evidence>
<feature type="repeat" description="WD" evidence="9">
    <location>
        <begin position="288"/>
        <end position="330"/>
    </location>
</feature>
<dbReference type="FunCoup" id="A0A7I4FK34">
    <property type="interactions" value="4532"/>
</dbReference>
<keyword evidence="6" id="KW-0256">Endoplasmic reticulum</keyword>
<sequence>MALKSIQRSATVAFAPMAQVMAVGTMAGAIDSSFSSSANLELLKLDFASTDLDMPVLSSAGVPERFNRLSWSNVGAGSSEEFPYGVIAGGLADGSLHFWNPHKLLSEDPAEQEVAAVYKNSQAHNGNVWGLEFSTLSPNILASGGEDGELLVWDLSTPSAASTFPPLKVSGASSSFYCIRSSTVTTLFSNLICNIQGAIQSQISYVSWNRKVQPIVASTSYSGTTVVWDLRRAKPVISFTDPTSRRRCSTLQWNPEVATQLIVASDDDRSPSLQVWDLRNSVSPIKELVGHTKGVLSMAWCPSDSSLLLSSSKDNQTLCWDTASGEILCEVPAGNNWNFDVQWSPCTPGVLSTSSYDGRIGIYNIEACSRAPSSRDPFGGTVGEREYSTALRKAPKWLKRPVGATFGFGGKLVSFAPKKAAPGAAAAGSEIRIQHLLTEEGLVKRSTQFEEAIAGGERSALRNFCESKASAAASEEDAETWSFLKIMFDEEARKELLAHFGFSAPVSLQENSEEQEGENPVSEVLANLELKETLPVEEPKVPPVVSLDDNILEGADDGEDFFDRLEIPPTPTEPNPPPMHINDTQDTPEAKSEDVGTELVNDEANEEANYEGDNEVDEAIQRALVAGDFKVAVDICLRSDRVADALVMAAVGGTALWENTQKEYFRRTNRPYLKVVSAVVNDDLQGLVESRPLKAWKETLALICTYARSEDWKTLCDALGARLDASHNIQAATLCYICAGNIDKTVGIWSRALKSKKGGPEFVDVLQDIMEKSVVLGLATGTKQVSMSLARLVCYYAELLASQGLLSTALEYIKLVPSDDSSPELSALRERITQSGQAAAIKSSVPSYSEPTPVQEPPYYPPETYRREPTSSPSYSKNIPPSQPMENLFPMQPISQVQYNQPQPNHPAPNLPARAFVPSPPQNVSSFTPSPPQNVSSFTPSPPQNVSSFTPTPPQNVSSFTPTPPPTFQPSYDAPPPSYQGPTRQPYIGTSLQQSRFVPSAGAFPGMTAQQPMQPGVPAPSNMPSPALPSMPPVPMAPGFMPVPTPSQQQVVAQEPLNPQTAGNTNPTPSFTAVATVQTADISNVAAELKPVVSTLTRLFDETSTFLGGGKAPPAKKREIEDNSRKLGALFVKLNSADLSDNASKKLVQLCQAINGRDYTAAMQIQVALTTSDWDECGFWLTALKRMIKLRQSMR</sequence>
<feature type="compositionally biased region" description="Pro residues" evidence="10">
    <location>
        <begin position="962"/>
        <end position="979"/>
    </location>
</feature>
<dbReference type="Gene3D" id="1.25.40.1030">
    <property type="match status" value="1"/>
</dbReference>
<feature type="compositionally biased region" description="Polar residues" evidence="10">
    <location>
        <begin position="922"/>
        <end position="950"/>
    </location>
</feature>
<dbReference type="InParanoid" id="A0A7I4FK34"/>
<feature type="compositionally biased region" description="Pro residues" evidence="10">
    <location>
        <begin position="568"/>
        <end position="579"/>
    </location>
</feature>
<evidence type="ECO:0000256" key="8">
    <source>
        <dbReference type="ARBA" id="ARBA00022927"/>
    </source>
</evidence>
<dbReference type="AlphaFoldDB" id="A0A7I4FK34"/>
<dbReference type="InterPro" id="IPR040251">
    <property type="entry name" value="SEC31-like"/>
</dbReference>
<dbReference type="InterPro" id="IPR019775">
    <property type="entry name" value="WD40_repeat_CS"/>
</dbReference>
<name>A0A7I4FK34_PHYPA</name>
<dbReference type="Proteomes" id="UP000006727">
    <property type="component" value="Chromosome 2"/>
</dbReference>
<dbReference type="GO" id="GO:0007029">
    <property type="term" value="P:endoplasmic reticulum organization"/>
    <property type="evidence" value="ECO:0000318"/>
    <property type="project" value="GO_Central"/>
</dbReference>
<reference evidence="12 13" key="1">
    <citation type="journal article" date="2008" name="Science">
        <title>The Physcomitrella genome reveals evolutionary insights into the conquest of land by plants.</title>
        <authorList>
            <person name="Rensing S."/>
            <person name="Lang D."/>
            <person name="Zimmer A."/>
            <person name="Terry A."/>
            <person name="Salamov A."/>
            <person name="Shapiro H."/>
            <person name="Nishiyama T."/>
            <person name="Perroud P.-F."/>
            <person name="Lindquist E."/>
            <person name="Kamisugi Y."/>
            <person name="Tanahashi T."/>
            <person name="Sakakibara K."/>
            <person name="Fujita T."/>
            <person name="Oishi K."/>
            <person name="Shin-I T."/>
            <person name="Kuroki Y."/>
            <person name="Toyoda A."/>
            <person name="Suzuki Y."/>
            <person name="Hashimoto A."/>
            <person name="Yamaguchi K."/>
            <person name="Sugano A."/>
            <person name="Kohara Y."/>
            <person name="Fujiyama A."/>
            <person name="Anterola A."/>
            <person name="Aoki S."/>
            <person name="Ashton N."/>
            <person name="Barbazuk W.B."/>
            <person name="Barker E."/>
            <person name="Bennetzen J."/>
            <person name="Bezanilla M."/>
            <person name="Blankenship R."/>
            <person name="Cho S.H."/>
            <person name="Dutcher S."/>
            <person name="Estelle M."/>
            <person name="Fawcett J.A."/>
            <person name="Gundlach H."/>
            <person name="Hanada K."/>
            <person name="Heyl A."/>
            <person name="Hicks K.A."/>
            <person name="Hugh J."/>
            <person name="Lohr M."/>
            <person name="Mayer K."/>
            <person name="Melkozernov A."/>
            <person name="Murata T."/>
            <person name="Nelson D."/>
            <person name="Pils B."/>
            <person name="Prigge M."/>
            <person name="Reiss B."/>
            <person name="Renner T."/>
            <person name="Rombauts S."/>
            <person name="Rushton P."/>
            <person name="Sanderfoot A."/>
            <person name="Schween G."/>
            <person name="Shiu S.-H."/>
            <person name="Stueber K."/>
            <person name="Theodoulou F.L."/>
            <person name="Tu H."/>
            <person name="Van de Peer Y."/>
            <person name="Verrier P.J."/>
            <person name="Waters E."/>
            <person name="Wood A."/>
            <person name="Yang L."/>
            <person name="Cove D."/>
            <person name="Cuming A."/>
            <person name="Hasebe M."/>
            <person name="Lucas S."/>
            <person name="Mishler D.B."/>
            <person name="Reski R."/>
            <person name="Grigoriev I."/>
            <person name="Quatrano R.S."/>
            <person name="Boore J.L."/>
        </authorList>
    </citation>
    <scope>NUCLEOTIDE SEQUENCE [LARGE SCALE GENOMIC DNA]</scope>
    <source>
        <strain evidence="12 13">cv. Gransden 2004</strain>
    </source>
</reference>
<dbReference type="Gene3D" id="2.130.10.10">
    <property type="entry name" value="YVTN repeat-like/Quinoprotein amine dehydrogenase"/>
    <property type="match status" value="1"/>
</dbReference>
<dbReference type="PANTHER" id="PTHR13923:SF11">
    <property type="entry name" value="SECRETORY 31, ISOFORM D"/>
    <property type="match status" value="1"/>
</dbReference>
<dbReference type="FunFam" id="1.20.940.10:FF:000003">
    <property type="entry name" value="Protein transport protein SEC31 homolog B"/>
    <property type="match status" value="1"/>
</dbReference>
<dbReference type="SMART" id="SM00320">
    <property type="entry name" value="WD40"/>
    <property type="match status" value="6"/>
</dbReference>
<comment type="similarity">
    <text evidence="2">Belongs to the WD repeat SEC31 family.</text>
</comment>
<dbReference type="GO" id="GO:0005198">
    <property type="term" value="F:structural molecule activity"/>
    <property type="evidence" value="ECO:0000318"/>
    <property type="project" value="GO_Central"/>
</dbReference>
<protein>
    <recommendedName>
        <fullName evidence="11">Sec16 Sec23-binding domain-containing protein</fullName>
    </recommendedName>
</protein>
<dbReference type="PANTHER" id="PTHR13923">
    <property type="entry name" value="SEC31-RELATED PROTEIN"/>
    <property type="match status" value="1"/>
</dbReference>
<evidence type="ECO:0000256" key="10">
    <source>
        <dbReference type="SAM" id="MobiDB-lite"/>
    </source>
</evidence>
<dbReference type="GO" id="GO:0015031">
    <property type="term" value="P:protein transport"/>
    <property type="evidence" value="ECO:0007669"/>
    <property type="project" value="UniProtKB-KW"/>
</dbReference>
<dbReference type="InterPro" id="IPR015943">
    <property type="entry name" value="WD40/YVTN_repeat-like_dom_sf"/>
</dbReference>
<evidence type="ECO:0000256" key="2">
    <source>
        <dbReference type="ARBA" id="ARBA00009358"/>
    </source>
</evidence>
<evidence type="ECO:0000256" key="9">
    <source>
        <dbReference type="PROSITE-ProRule" id="PRU00221"/>
    </source>
</evidence>
<keyword evidence="7" id="KW-0931">ER-Golgi transport</keyword>
<dbReference type="OrthoDB" id="542917at2759"/>
<feature type="compositionally biased region" description="Polar residues" evidence="10">
    <location>
        <begin position="871"/>
        <end position="880"/>
    </location>
</feature>
<dbReference type="RefSeq" id="XP_024364065.1">
    <property type="nucleotide sequence ID" value="XM_024508297.2"/>
</dbReference>
<keyword evidence="8" id="KW-0653">Protein transport</keyword>
<reference evidence="12 13" key="2">
    <citation type="journal article" date="2018" name="Plant J.">
        <title>The Physcomitrella patens chromosome-scale assembly reveals moss genome structure and evolution.</title>
        <authorList>
            <person name="Lang D."/>
            <person name="Ullrich K.K."/>
            <person name="Murat F."/>
            <person name="Fuchs J."/>
            <person name="Jenkins J."/>
            <person name="Haas F.B."/>
            <person name="Piednoel M."/>
            <person name="Gundlach H."/>
            <person name="Van Bel M."/>
            <person name="Meyberg R."/>
            <person name="Vives C."/>
            <person name="Morata J."/>
            <person name="Symeonidi A."/>
            <person name="Hiss M."/>
            <person name="Muchero W."/>
            <person name="Kamisugi Y."/>
            <person name="Saleh O."/>
            <person name="Blanc G."/>
            <person name="Decker E.L."/>
            <person name="van Gessel N."/>
            <person name="Grimwood J."/>
            <person name="Hayes R.D."/>
            <person name="Graham S.W."/>
            <person name="Gunter L.E."/>
            <person name="McDaniel S.F."/>
            <person name="Hoernstein S.N.W."/>
            <person name="Larsson A."/>
            <person name="Li F.W."/>
            <person name="Perroud P.F."/>
            <person name="Phillips J."/>
            <person name="Ranjan P."/>
            <person name="Rokshar D.S."/>
            <person name="Rothfels C.J."/>
            <person name="Schneider L."/>
            <person name="Shu S."/>
            <person name="Stevenson D.W."/>
            <person name="Thummler F."/>
            <person name="Tillich M."/>
            <person name="Villarreal Aguilar J.C."/>
            <person name="Widiez T."/>
            <person name="Wong G.K."/>
            <person name="Wymore A."/>
            <person name="Zhang Y."/>
            <person name="Zimmer A.D."/>
            <person name="Quatrano R.S."/>
            <person name="Mayer K.F.X."/>
            <person name="Goodstein D."/>
            <person name="Casacuberta J.M."/>
            <person name="Vandepoele K."/>
            <person name="Reski R."/>
            <person name="Cuming A.C."/>
            <person name="Tuskan G.A."/>
            <person name="Maumus F."/>
            <person name="Salse J."/>
            <person name="Schmutz J."/>
            <person name="Rensing S.A."/>
        </authorList>
    </citation>
    <scope>NUCLEOTIDE SEQUENCE [LARGE SCALE GENOMIC DNA]</scope>
    <source>
        <strain evidence="12 13">cv. Gransden 2004</strain>
    </source>
</reference>
<evidence type="ECO:0000313" key="12">
    <source>
        <dbReference type="EnsemblPlants" id="Pp3c2_17710V3.3"/>
    </source>
</evidence>
<feature type="domain" description="Sec16 Sec23-binding" evidence="11">
    <location>
        <begin position="620"/>
        <end position="816"/>
    </location>
</feature>
<dbReference type="Pfam" id="PF12931">
    <property type="entry name" value="TPR_Sec16"/>
    <property type="match status" value="1"/>
</dbReference>
<evidence type="ECO:0000256" key="6">
    <source>
        <dbReference type="ARBA" id="ARBA00022824"/>
    </source>
</evidence>
<dbReference type="EMBL" id="ABEU02000002">
    <property type="status" value="NOT_ANNOTATED_CDS"/>
    <property type="molecule type" value="Genomic_DNA"/>
</dbReference>
<keyword evidence="5" id="KW-0677">Repeat</keyword>
<dbReference type="EnsemblPlants" id="Pp3c2_17710V3.3">
    <property type="protein sequence ID" value="Pp3c2_17710V3.3"/>
    <property type="gene ID" value="Pp3c2_17710"/>
</dbReference>
<dbReference type="InterPro" id="IPR024298">
    <property type="entry name" value="Sec16_Sec23-bd"/>
</dbReference>
<comment type="subcellular location">
    <subcellularLocation>
        <location evidence="1">Endoplasmic reticulum</location>
    </subcellularLocation>
</comment>
<evidence type="ECO:0000256" key="4">
    <source>
        <dbReference type="ARBA" id="ARBA00022574"/>
    </source>
</evidence>
<keyword evidence="3" id="KW-0813">Transport</keyword>
<feature type="region of interest" description="Disordered" evidence="10">
    <location>
        <begin position="839"/>
        <end position="982"/>
    </location>
</feature>
<gene>
    <name evidence="12" type="primary">LOC112276713</name>
</gene>
<dbReference type="GO" id="GO:0070971">
    <property type="term" value="C:endoplasmic reticulum exit site"/>
    <property type="evidence" value="ECO:0000318"/>
    <property type="project" value="GO_Central"/>
</dbReference>
<feature type="repeat" description="WD" evidence="9">
    <location>
        <begin position="121"/>
        <end position="163"/>
    </location>
</feature>
<dbReference type="Pfam" id="PF00400">
    <property type="entry name" value="WD40"/>
    <property type="match status" value="2"/>
</dbReference>
<evidence type="ECO:0000313" key="13">
    <source>
        <dbReference type="Proteomes" id="UP000006727"/>
    </source>
</evidence>
<dbReference type="PROSITE" id="PS50082">
    <property type="entry name" value="WD_REPEATS_2"/>
    <property type="match status" value="2"/>
</dbReference>
<evidence type="ECO:0000256" key="5">
    <source>
        <dbReference type="ARBA" id="ARBA00022737"/>
    </source>
</evidence>
<evidence type="ECO:0000259" key="11">
    <source>
        <dbReference type="Pfam" id="PF12931"/>
    </source>
</evidence>